<evidence type="ECO:0000256" key="4">
    <source>
        <dbReference type="ARBA" id="ARBA00022801"/>
    </source>
</evidence>
<evidence type="ECO:0000259" key="12">
    <source>
        <dbReference type="Pfam" id="PF17946"/>
    </source>
</evidence>
<evidence type="ECO:0000256" key="1">
    <source>
        <dbReference type="ARBA" id="ARBA00022722"/>
    </source>
</evidence>
<comment type="function">
    <text evidence="10">A helicase/nuclease that prepares dsDNA breaks (DSB) for recombinational DNA repair. Binds to DSBs and unwinds DNA via a highly rapid and processive ATP-dependent bidirectional helicase activity. Unwinds dsDNA until it encounters a Chi (crossover hotspot instigator) sequence from the 3' direction. Cuts ssDNA a few nucleotides 3' to the Chi site. The properties and activities of the enzyme are changed at Chi. The Chi-altered holoenzyme produces a long 3'-ssDNA overhang and facilitates RecA-binding to the ssDNA for homologous DNA recombination and repair. Holoenzyme degrades any linearized DNA that is unable to undergo homologous recombination. In the holoenzyme this subunit recognizes the wild-type Chi sequence, and when added to isolated RecB increases its ATP-dependent helicase processivity.</text>
</comment>
<dbReference type="OrthoDB" id="9762834at2"/>
<dbReference type="GO" id="GO:0003677">
    <property type="term" value="F:DNA binding"/>
    <property type="evidence" value="ECO:0007669"/>
    <property type="project" value="UniProtKB-UniRule"/>
</dbReference>
<evidence type="ECO:0000256" key="11">
    <source>
        <dbReference type="SAM" id="MobiDB-lite"/>
    </source>
</evidence>
<keyword evidence="8 10" id="KW-0238">DNA-binding</keyword>
<dbReference type="GO" id="GO:0009338">
    <property type="term" value="C:exodeoxyribonuclease V complex"/>
    <property type="evidence" value="ECO:0007669"/>
    <property type="project" value="InterPro"/>
</dbReference>
<dbReference type="RefSeq" id="WP_090594207.1">
    <property type="nucleotide sequence ID" value="NZ_LT629688.1"/>
</dbReference>
<dbReference type="GO" id="GO:0003678">
    <property type="term" value="F:DNA helicase activity"/>
    <property type="evidence" value="ECO:0007669"/>
    <property type="project" value="UniProtKB-UniRule"/>
</dbReference>
<proteinExistence type="inferred from homology"/>
<dbReference type="InterPro" id="IPR006697">
    <property type="entry name" value="RecC"/>
</dbReference>
<name>A0A1G7ALI1_9ACTN</name>
<dbReference type="Gene3D" id="3.40.50.10930">
    <property type="match status" value="1"/>
</dbReference>
<dbReference type="Proteomes" id="UP000198546">
    <property type="component" value="Chromosome i"/>
</dbReference>
<dbReference type="PANTHER" id="PTHR30591:SF1">
    <property type="entry name" value="RECBCD ENZYME SUBUNIT RECC"/>
    <property type="match status" value="1"/>
</dbReference>
<feature type="domain" description="RecC C-terminal" evidence="12">
    <location>
        <begin position="852"/>
        <end position="1077"/>
    </location>
</feature>
<feature type="compositionally biased region" description="Pro residues" evidence="11">
    <location>
        <begin position="14"/>
        <end position="24"/>
    </location>
</feature>
<keyword evidence="9 10" id="KW-0234">DNA repair</keyword>
<accession>A0A1G7ALI1</accession>
<comment type="similarity">
    <text evidence="10">Belongs to the RecC family.</text>
</comment>
<dbReference type="PIRSF" id="PIRSF000980">
    <property type="entry name" value="RecC"/>
    <property type="match status" value="1"/>
</dbReference>
<evidence type="ECO:0000256" key="10">
    <source>
        <dbReference type="HAMAP-Rule" id="MF_01486"/>
    </source>
</evidence>
<keyword evidence="7 10" id="KW-0067">ATP-binding</keyword>
<dbReference type="NCBIfam" id="TIGR01450">
    <property type="entry name" value="recC"/>
    <property type="match status" value="1"/>
</dbReference>
<dbReference type="EMBL" id="LT629688">
    <property type="protein sequence ID" value="SDE15327.1"/>
    <property type="molecule type" value="Genomic_DNA"/>
</dbReference>
<reference evidence="13 14" key="1">
    <citation type="submission" date="2016-10" db="EMBL/GenBank/DDBJ databases">
        <authorList>
            <person name="de Groot N.N."/>
        </authorList>
    </citation>
    <scope>NUCLEOTIDE SEQUENCE [LARGE SCALE GENOMIC DNA]</scope>
    <source>
        <strain evidence="13 14">MON 2.2</strain>
    </source>
</reference>
<dbReference type="GO" id="GO:0000724">
    <property type="term" value="P:double-strand break repair via homologous recombination"/>
    <property type="evidence" value="ECO:0007669"/>
    <property type="project" value="UniProtKB-UniRule"/>
</dbReference>
<evidence type="ECO:0000256" key="7">
    <source>
        <dbReference type="ARBA" id="ARBA00022840"/>
    </source>
</evidence>
<dbReference type="AlphaFoldDB" id="A0A1G7ALI1"/>
<evidence type="ECO:0000256" key="3">
    <source>
        <dbReference type="ARBA" id="ARBA00022763"/>
    </source>
</evidence>
<evidence type="ECO:0000256" key="2">
    <source>
        <dbReference type="ARBA" id="ARBA00022741"/>
    </source>
</evidence>
<feature type="region of interest" description="Disordered" evidence="11">
    <location>
        <begin position="293"/>
        <end position="314"/>
    </location>
</feature>
<dbReference type="Gene3D" id="1.10.10.990">
    <property type="match status" value="1"/>
</dbReference>
<dbReference type="SUPFAM" id="SSF52980">
    <property type="entry name" value="Restriction endonuclease-like"/>
    <property type="match status" value="1"/>
</dbReference>
<dbReference type="GO" id="GO:0008854">
    <property type="term" value="F:exodeoxyribonuclease V activity"/>
    <property type="evidence" value="ECO:0007669"/>
    <property type="project" value="InterPro"/>
</dbReference>
<keyword evidence="1 10" id="KW-0540">Nuclease</keyword>
<evidence type="ECO:0000256" key="9">
    <source>
        <dbReference type="ARBA" id="ARBA00023204"/>
    </source>
</evidence>
<dbReference type="GO" id="GO:0005524">
    <property type="term" value="F:ATP binding"/>
    <property type="evidence" value="ECO:0007669"/>
    <property type="project" value="UniProtKB-UniRule"/>
</dbReference>
<dbReference type="PANTHER" id="PTHR30591">
    <property type="entry name" value="RECBCD ENZYME SUBUNIT RECC"/>
    <property type="match status" value="1"/>
</dbReference>
<dbReference type="Gene3D" id="3.40.50.300">
    <property type="entry name" value="P-loop containing nucleotide triphosphate hydrolases"/>
    <property type="match status" value="2"/>
</dbReference>
<keyword evidence="3 10" id="KW-0227">DNA damage</keyword>
<dbReference type="InterPro" id="IPR041500">
    <property type="entry name" value="RecC_C"/>
</dbReference>
<dbReference type="InterPro" id="IPR011335">
    <property type="entry name" value="Restrct_endonuc-II-like"/>
</dbReference>
<dbReference type="InterPro" id="IPR013986">
    <property type="entry name" value="DExx_box_DNA_helicase_dom_sf"/>
</dbReference>
<keyword evidence="6 10" id="KW-0269">Exonuclease</keyword>
<protein>
    <recommendedName>
        <fullName evidence="10">RecBCD enzyme subunit RecC</fullName>
    </recommendedName>
    <alternativeName>
        <fullName evidence="10">Exonuclease V subunit RecC</fullName>
        <shortName evidence="10">ExoV subunit RecC</shortName>
    </alternativeName>
    <alternativeName>
        <fullName evidence="10">Helicase/nuclease RecBCD subunit RecC</fullName>
    </alternativeName>
</protein>
<evidence type="ECO:0000256" key="5">
    <source>
        <dbReference type="ARBA" id="ARBA00022806"/>
    </source>
</evidence>
<organism evidence="13 14">
    <name type="scientific">Auraticoccus monumenti</name>
    <dbReference type="NCBI Taxonomy" id="675864"/>
    <lineage>
        <taxon>Bacteria</taxon>
        <taxon>Bacillati</taxon>
        <taxon>Actinomycetota</taxon>
        <taxon>Actinomycetes</taxon>
        <taxon>Propionibacteriales</taxon>
        <taxon>Propionibacteriaceae</taxon>
        <taxon>Auraticoccus</taxon>
    </lineage>
</organism>
<comment type="subunit">
    <text evidence="10">Heterotrimer of RecB, RecC and RecD. All subunits contribute to DNA-binding.</text>
</comment>
<dbReference type="InterPro" id="IPR027417">
    <property type="entry name" value="P-loop_NTPase"/>
</dbReference>
<dbReference type="STRING" id="675864.SAMN04489747_2653"/>
<sequence length="1154" mass="125248">MTQDLLDGLEPADAPLPPSAPPARAPGIVLHRSARGDLLADGLAALLATPAPGSDPFATELVCVPTPGVERWLAQSLAERLDAGGEGICAGVAMPTLSRLLDDTVRRVLGEDEDGDPWHPRRLVWTLLAVFDELAAEPWFAPVAAHLGEEDASGRRVGRRWTTARRLARLFAGYAAERPGMLTAWAAGRDVGSTLGALEPDLAWQPPLWRAVAARLDAPHPAARLEAACRTLHAEPERAGLPPRFSVFGPSRIDRRQLRLLEALAHDREVHLWLPHSSPGLWRRLDDEPLSVAPGPDGLLPRSSHRRPTSATTAARHRLNERLGRDQRELQLLLAALPTRQQEPVAAPTPDTLLGWLQADVQADHARPGDQRHQLRVDDTSVQLHSSHGPDRQVEVLRDVLLGLLSDDPTLEPRDVVVMCPDIETFAPLVQACFGLATEDEEGPVHPGHRLRVRLADRSLRQVNPLLELLVDLLDLATARAGAASLLDLAAAPAVARRFGFRADDQLRLAELLEQSGVRWGLDHLHRAQFGMGGFAQNTWAAGLQRMLLGVAMSEDGQPSIGHVLPLDGVDSSEVELVGGLAELVSRVRRAVTSFSEPQGVQQWVEACRTALESLTAVPTDEQWQLSHAFGQLADLVGAHPPEPSPALSPSDFRALLADELRGRPSRGNFRTGSLTMCTLSPMRSVPHRVVCLLGVDDGVFPRRGAVDGDDVLAREPVVGDRDRLSEDRQLLLDAVMSARERLVVVHSGADPRTNDRRPDAVPLRELLDALDETATTGRAGRDGRETPVSELVRTRHPLQPFAPANFTVGPGGGEPLSFDATALQGARAAARPRVPEPGLDVTALPVLDPSSTVEVSDLKRFLTHPGQAFVRARFGLVPGRDEEERPDEMPIAPDGLQRWAIGSRVLAGALQGQSWSRLRRAELLRGDLPPGPLGEALLEEVREHIDGIVRVAGIDPHQVPTTVKARVDLGAQTLSGAVTGVREDTVTALRYSKVGARHQLEAWVDLLLLAAGRPDTEWRARSIGRVDRWSQPVELAPVAPERARQLLAQLVALHLEGLQRPAPLPVQTAESYARARAAGHGDDEALAQRQVESSAARELSRDKTWSTLVGTTLEDLTAEEAGERLHAATGVRHRFGALALTVWQPLLQHRGQR</sequence>
<gene>
    <name evidence="10" type="primary">recC</name>
    <name evidence="13" type="ORF">SAMN04489747_2653</name>
</gene>
<dbReference type="Pfam" id="PF04257">
    <property type="entry name" value="Exonuc_V_gamma"/>
    <property type="match status" value="1"/>
</dbReference>
<evidence type="ECO:0000313" key="13">
    <source>
        <dbReference type="EMBL" id="SDE15327.1"/>
    </source>
</evidence>
<dbReference type="HAMAP" id="MF_01486">
    <property type="entry name" value="RecC"/>
    <property type="match status" value="1"/>
</dbReference>
<dbReference type="Pfam" id="PF17946">
    <property type="entry name" value="RecC_C"/>
    <property type="match status" value="1"/>
</dbReference>
<keyword evidence="2 10" id="KW-0547">Nucleotide-binding</keyword>
<evidence type="ECO:0000313" key="14">
    <source>
        <dbReference type="Proteomes" id="UP000198546"/>
    </source>
</evidence>
<feature type="region of interest" description="Disordered" evidence="11">
    <location>
        <begin position="1"/>
        <end position="26"/>
    </location>
</feature>
<dbReference type="Gene3D" id="1.10.10.160">
    <property type="match status" value="1"/>
</dbReference>
<evidence type="ECO:0000256" key="8">
    <source>
        <dbReference type="ARBA" id="ARBA00023125"/>
    </source>
</evidence>
<dbReference type="SUPFAM" id="SSF52540">
    <property type="entry name" value="P-loop containing nucleoside triphosphate hydrolases"/>
    <property type="match status" value="2"/>
</dbReference>
<comment type="miscellaneous">
    <text evidence="10">In the RecBCD complex, RecB has a slow 3'-5' helicase, an exonuclease activity and loads RecA onto ssDNA, RecD has a fast 5'-3' helicase activity, while RecC stimulates the ATPase and processivity of the RecB helicase and contributes to recognition of the Chi site.</text>
</comment>
<evidence type="ECO:0000256" key="6">
    <source>
        <dbReference type="ARBA" id="ARBA00022839"/>
    </source>
</evidence>
<keyword evidence="14" id="KW-1185">Reference proteome</keyword>
<keyword evidence="4 10" id="KW-0378">Hydrolase</keyword>
<keyword evidence="5 10" id="KW-0347">Helicase</keyword>